<keyword evidence="3" id="KW-1185">Reference proteome</keyword>
<feature type="chain" id="PRO_5011494648" description="DUF4249 domain-containing protein" evidence="1">
    <location>
        <begin position="21"/>
        <end position="289"/>
    </location>
</feature>
<evidence type="ECO:0008006" key="4">
    <source>
        <dbReference type="Google" id="ProtNLM"/>
    </source>
</evidence>
<dbReference type="AlphaFoldDB" id="A0A1G6H267"/>
<dbReference type="InterPro" id="IPR025345">
    <property type="entry name" value="DUF4249"/>
</dbReference>
<evidence type="ECO:0000313" key="2">
    <source>
        <dbReference type="EMBL" id="SDB88233.1"/>
    </source>
</evidence>
<dbReference type="OrthoDB" id="1117670at2"/>
<reference evidence="2 3" key="1">
    <citation type="submission" date="2016-09" db="EMBL/GenBank/DDBJ databases">
        <authorList>
            <person name="Capua I."/>
            <person name="De Benedictis P."/>
            <person name="Joannis T."/>
            <person name="Lombin L.H."/>
            <person name="Cattoli G."/>
        </authorList>
    </citation>
    <scope>NUCLEOTIDE SEQUENCE [LARGE SCALE GENOMIC DNA]</scope>
    <source>
        <strain evidence="2 3">A7P-90m</strain>
    </source>
</reference>
<dbReference type="Pfam" id="PF14054">
    <property type="entry name" value="DUF4249"/>
    <property type="match status" value="1"/>
</dbReference>
<dbReference type="EMBL" id="FMYP01000006">
    <property type="protein sequence ID" value="SDB88233.1"/>
    <property type="molecule type" value="Genomic_DNA"/>
</dbReference>
<keyword evidence="1" id="KW-0732">Signal</keyword>
<dbReference type="Proteomes" id="UP000199452">
    <property type="component" value="Unassembled WGS sequence"/>
</dbReference>
<organism evidence="2 3">
    <name type="scientific">Williamwhitmania taraxaci</name>
    <dbReference type="NCBI Taxonomy" id="1640674"/>
    <lineage>
        <taxon>Bacteria</taxon>
        <taxon>Pseudomonadati</taxon>
        <taxon>Bacteroidota</taxon>
        <taxon>Bacteroidia</taxon>
        <taxon>Bacteroidales</taxon>
        <taxon>Williamwhitmaniaceae</taxon>
        <taxon>Williamwhitmania</taxon>
    </lineage>
</organism>
<evidence type="ECO:0000313" key="3">
    <source>
        <dbReference type="Proteomes" id="UP000199452"/>
    </source>
</evidence>
<gene>
    <name evidence="2" type="ORF">SAMN05216323_100617</name>
</gene>
<sequence length="289" mass="32169">MKNFNTVVLAWSGISLFLFASSCTERIDMNIGTTYTRLVIYGEITTDTTVHKVYLSKSADYFSNKPVEKLSGAHVTISDGVSTLVLQESASELGTYETPADYYGIPGRTYHLLVENVDLNGDGKFVSDSASSFLPAPVAVDSIHVAQENLFRNGWAIKLFAKDPSEQENFYAFKSYINGKLNTDTLSNHTSTDDRFFNGKQTNGIIVFFYQELDKIKNDDTVTLEMMSINKNYMDFIVSVQTVVQGNNPLFSGPPANIYTNFKNGAMGFFTAYSLSRKSTIVKNQPAKR</sequence>
<evidence type="ECO:0000256" key="1">
    <source>
        <dbReference type="SAM" id="SignalP"/>
    </source>
</evidence>
<dbReference type="STRING" id="1640674.SAMN05216323_100617"/>
<protein>
    <recommendedName>
        <fullName evidence="4">DUF4249 domain-containing protein</fullName>
    </recommendedName>
</protein>
<accession>A0A1G6H267</accession>
<dbReference type="PROSITE" id="PS51257">
    <property type="entry name" value="PROKAR_LIPOPROTEIN"/>
    <property type="match status" value="1"/>
</dbReference>
<feature type="signal peptide" evidence="1">
    <location>
        <begin position="1"/>
        <end position="20"/>
    </location>
</feature>
<name>A0A1G6H267_9BACT</name>
<dbReference type="RefSeq" id="WP_092435408.1">
    <property type="nucleotide sequence ID" value="NZ_FMYP01000006.1"/>
</dbReference>
<proteinExistence type="predicted"/>